<organism evidence="1 2">
    <name type="scientific">Streptosporangium brasiliense</name>
    <dbReference type="NCBI Taxonomy" id="47480"/>
    <lineage>
        <taxon>Bacteria</taxon>
        <taxon>Bacillati</taxon>
        <taxon>Actinomycetota</taxon>
        <taxon>Actinomycetes</taxon>
        <taxon>Streptosporangiales</taxon>
        <taxon>Streptosporangiaceae</taxon>
        <taxon>Streptosporangium</taxon>
    </lineage>
</organism>
<gene>
    <name evidence="1" type="ORF">J2S55_008191</name>
</gene>
<proteinExistence type="predicted"/>
<dbReference type="Proteomes" id="UP001230426">
    <property type="component" value="Unassembled WGS sequence"/>
</dbReference>
<keyword evidence="2" id="KW-1185">Reference proteome</keyword>
<evidence type="ECO:0000313" key="1">
    <source>
        <dbReference type="EMBL" id="MDP9868925.1"/>
    </source>
</evidence>
<name>A0ABT9RKX1_9ACTN</name>
<sequence length="80" mass="8801">MELILPVLAAPSVPDEQVGGMPRESIGMQRLREIVAEGWKPLPRDRGRLSALASSYSYLRQFTPRSLRRSTSPAALAPPT</sequence>
<evidence type="ECO:0000313" key="2">
    <source>
        <dbReference type="Proteomes" id="UP001230426"/>
    </source>
</evidence>
<reference evidence="1 2" key="1">
    <citation type="submission" date="2023-07" db="EMBL/GenBank/DDBJ databases">
        <title>Sequencing the genomes of 1000 actinobacteria strains.</title>
        <authorList>
            <person name="Klenk H.-P."/>
        </authorList>
    </citation>
    <scope>NUCLEOTIDE SEQUENCE [LARGE SCALE GENOMIC DNA]</scope>
    <source>
        <strain evidence="1 2">DSM 44109</strain>
    </source>
</reference>
<comment type="caution">
    <text evidence="1">The sequence shown here is derived from an EMBL/GenBank/DDBJ whole genome shotgun (WGS) entry which is preliminary data.</text>
</comment>
<dbReference type="EMBL" id="JAUSRB010000002">
    <property type="protein sequence ID" value="MDP9868925.1"/>
    <property type="molecule type" value="Genomic_DNA"/>
</dbReference>
<protein>
    <submittedName>
        <fullName evidence="1">Uncharacterized protein</fullName>
    </submittedName>
</protein>
<accession>A0ABT9RKX1</accession>